<keyword evidence="3" id="KW-1185">Reference proteome</keyword>
<protein>
    <submittedName>
        <fullName evidence="2">Uncharacterized protein</fullName>
    </submittedName>
</protein>
<evidence type="ECO:0000313" key="3">
    <source>
        <dbReference type="Proteomes" id="UP001219630"/>
    </source>
</evidence>
<name>A0ABY8G4F2_9GAMM</name>
<sequence length="73" mass="8481">MNWWQELSPEPDNNTHRPLRKRPGNNRMAQKIDLFFKNQSSKITSSSATPLAGLPLLYRYFAAILLRLCRYSG</sequence>
<proteinExistence type="predicted"/>
<evidence type="ECO:0000256" key="1">
    <source>
        <dbReference type="SAM" id="MobiDB-lite"/>
    </source>
</evidence>
<dbReference type="EMBL" id="CP114280">
    <property type="protein sequence ID" value="WFN54819.1"/>
    <property type="molecule type" value="Genomic_DNA"/>
</dbReference>
<dbReference type="Proteomes" id="UP001219630">
    <property type="component" value="Chromosome"/>
</dbReference>
<feature type="region of interest" description="Disordered" evidence="1">
    <location>
        <begin position="1"/>
        <end position="24"/>
    </location>
</feature>
<dbReference type="RefSeq" id="WP_125260715.1">
    <property type="nucleotide sequence ID" value="NZ_CP114280.1"/>
</dbReference>
<accession>A0ABY8G4F2</accession>
<evidence type="ECO:0000313" key="2">
    <source>
        <dbReference type="EMBL" id="WFN54819.1"/>
    </source>
</evidence>
<reference evidence="2 3" key="1">
    <citation type="submission" date="2022-12" db="EMBL/GenBank/DDBJ databases">
        <title>Complete genome sequencing of Dickeya lacustris type strain LMG30899.</title>
        <authorList>
            <person name="Dobhal S."/>
            <person name="Arizala D."/>
            <person name="Arif M."/>
        </authorList>
    </citation>
    <scope>NUCLEOTIDE SEQUENCE [LARGE SCALE GENOMIC DNA]</scope>
    <source>
        <strain evidence="2 3">LMG30899</strain>
    </source>
</reference>
<organism evidence="2 3">
    <name type="scientific">Dickeya lacustris</name>
    <dbReference type="NCBI Taxonomy" id="2259638"/>
    <lineage>
        <taxon>Bacteria</taxon>
        <taxon>Pseudomonadati</taxon>
        <taxon>Pseudomonadota</taxon>
        <taxon>Gammaproteobacteria</taxon>
        <taxon>Enterobacterales</taxon>
        <taxon>Pectobacteriaceae</taxon>
        <taxon>Dickeya</taxon>
    </lineage>
</organism>
<gene>
    <name evidence="2" type="ORF">O1Q98_14320</name>
</gene>